<sequence>MRSTAPTAPAAAGKVSRPVRTYAPMATPATPSPGPRGSRSTAMTAATHHSPVAVTCVPAPSATPPVAISTTSRPTEDQKRCWSVVMKQRQTATEQTTRPAASAA</sequence>
<evidence type="ECO:0000313" key="2">
    <source>
        <dbReference type="EMBL" id="GAA2935299.1"/>
    </source>
</evidence>
<evidence type="ECO:0000313" key="3">
    <source>
        <dbReference type="Proteomes" id="UP001501102"/>
    </source>
</evidence>
<dbReference type="Proteomes" id="UP001501102">
    <property type="component" value="Unassembled WGS sequence"/>
</dbReference>
<accession>A0ABN3X271</accession>
<dbReference type="EMBL" id="BAAAXZ010000127">
    <property type="protein sequence ID" value="GAA2935299.1"/>
    <property type="molecule type" value="Genomic_DNA"/>
</dbReference>
<reference evidence="2 3" key="1">
    <citation type="journal article" date="2019" name="Int. J. Syst. Evol. Microbiol.">
        <title>The Global Catalogue of Microorganisms (GCM) 10K type strain sequencing project: providing services to taxonomists for standard genome sequencing and annotation.</title>
        <authorList>
            <consortium name="The Broad Institute Genomics Platform"/>
            <consortium name="The Broad Institute Genome Sequencing Center for Infectious Disease"/>
            <person name="Wu L."/>
            <person name="Ma J."/>
        </authorList>
    </citation>
    <scope>NUCLEOTIDE SEQUENCE [LARGE SCALE GENOMIC DNA]</scope>
    <source>
        <strain evidence="2 3">JCM 4087</strain>
    </source>
</reference>
<gene>
    <name evidence="2" type="ORF">GCM10020221_33840</name>
</gene>
<organism evidence="2 3">
    <name type="scientific">Streptomyces thioluteus</name>
    <dbReference type="NCBI Taxonomy" id="66431"/>
    <lineage>
        <taxon>Bacteria</taxon>
        <taxon>Bacillati</taxon>
        <taxon>Actinomycetota</taxon>
        <taxon>Actinomycetes</taxon>
        <taxon>Kitasatosporales</taxon>
        <taxon>Streptomycetaceae</taxon>
        <taxon>Streptomyces</taxon>
    </lineage>
</organism>
<comment type="caution">
    <text evidence="2">The sequence shown here is derived from an EMBL/GenBank/DDBJ whole genome shotgun (WGS) entry which is preliminary data.</text>
</comment>
<feature type="region of interest" description="Disordered" evidence="1">
    <location>
        <begin position="1"/>
        <end position="80"/>
    </location>
</feature>
<keyword evidence="3" id="KW-1185">Reference proteome</keyword>
<evidence type="ECO:0000256" key="1">
    <source>
        <dbReference type="SAM" id="MobiDB-lite"/>
    </source>
</evidence>
<name>A0ABN3X271_STRTU</name>
<protein>
    <submittedName>
        <fullName evidence="2">Uncharacterized protein</fullName>
    </submittedName>
</protein>
<proteinExistence type="predicted"/>